<accession>A0ABV9IA55</accession>
<comment type="caution">
    <text evidence="1">The sequence shown here is derived from an EMBL/GenBank/DDBJ whole genome shotgun (WGS) entry which is preliminary data.</text>
</comment>
<gene>
    <name evidence="1" type="ORF">ACFO0D_09340</name>
</gene>
<dbReference type="RefSeq" id="WP_380061554.1">
    <property type="nucleotide sequence ID" value="NZ_JBHSEI010000006.1"/>
</dbReference>
<organism evidence="1 2">
    <name type="scientific">Deinococcus hohokamensis</name>
    <dbReference type="NCBI Taxonomy" id="309883"/>
    <lineage>
        <taxon>Bacteria</taxon>
        <taxon>Thermotogati</taxon>
        <taxon>Deinococcota</taxon>
        <taxon>Deinococci</taxon>
        <taxon>Deinococcales</taxon>
        <taxon>Deinococcaceae</taxon>
        <taxon>Deinococcus</taxon>
    </lineage>
</organism>
<sequence>MKRLLFAGLGLTGLFGLFLYWSTTMFLPFHQGWTTPQLDCLMFRGVEFRLNNVIYEGNKGIQVNTEPDTKGAEMIEVRGLDRANAVICFAPGALNQTGMLRGQKPG</sequence>
<keyword evidence="2" id="KW-1185">Reference proteome</keyword>
<evidence type="ECO:0000313" key="1">
    <source>
        <dbReference type="EMBL" id="MFC4638545.1"/>
    </source>
</evidence>
<reference evidence="2" key="1">
    <citation type="journal article" date="2019" name="Int. J. Syst. Evol. Microbiol.">
        <title>The Global Catalogue of Microorganisms (GCM) 10K type strain sequencing project: providing services to taxonomists for standard genome sequencing and annotation.</title>
        <authorList>
            <consortium name="The Broad Institute Genomics Platform"/>
            <consortium name="The Broad Institute Genome Sequencing Center for Infectious Disease"/>
            <person name="Wu L."/>
            <person name="Ma J."/>
        </authorList>
    </citation>
    <scope>NUCLEOTIDE SEQUENCE [LARGE SCALE GENOMIC DNA]</scope>
    <source>
        <strain evidence="2">CCUG 55995</strain>
    </source>
</reference>
<evidence type="ECO:0000313" key="2">
    <source>
        <dbReference type="Proteomes" id="UP001595952"/>
    </source>
</evidence>
<dbReference type="EMBL" id="JBHSEI010000006">
    <property type="protein sequence ID" value="MFC4638545.1"/>
    <property type="molecule type" value="Genomic_DNA"/>
</dbReference>
<dbReference type="Proteomes" id="UP001595952">
    <property type="component" value="Unassembled WGS sequence"/>
</dbReference>
<name>A0ABV9IA55_9DEIO</name>
<protein>
    <submittedName>
        <fullName evidence="1">Uncharacterized protein</fullName>
    </submittedName>
</protein>
<proteinExistence type="predicted"/>